<organism evidence="10 11">
    <name type="scientific">Trematosphaeria pertusa</name>
    <dbReference type="NCBI Taxonomy" id="390896"/>
    <lineage>
        <taxon>Eukaryota</taxon>
        <taxon>Fungi</taxon>
        <taxon>Dikarya</taxon>
        <taxon>Ascomycota</taxon>
        <taxon>Pezizomycotina</taxon>
        <taxon>Dothideomycetes</taxon>
        <taxon>Pleosporomycetidae</taxon>
        <taxon>Pleosporales</taxon>
        <taxon>Massarineae</taxon>
        <taxon>Trematosphaeriaceae</taxon>
        <taxon>Trematosphaeria</taxon>
    </lineage>
</organism>
<gene>
    <name evidence="10" type="ORF">BU26DRAFT_260808</name>
</gene>
<dbReference type="Pfam" id="PF00443">
    <property type="entry name" value="UCH"/>
    <property type="match status" value="1"/>
</dbReference>
<evidence type="ECO:0000256" key="6">
    <source>
        <dbReference type="ARBA" id="ARBA00022807"/>
    </source>
</evidence>
<dbReference type="OrthoDB" id="2420415at2759"/>
<dbReference type="PANTHER" id="PTHR43982:SF6">
    <property type="entry name" value="UBIQUITIN CARBOXYL-TERMINAL HYDROLASE 2-RELATED"/>
    <property type="match status" value="1"/>
</dbReference>
<evidence type="ECO:0000256" key="3">
    <source>
        <dbReference type="ARBA" id="ARBA00022670"/>
    </source>
</evidence>
<dbReference type="Gene3D" id="3.90.70.10">
    <property type="entry name" value="Cysteine proteinases"/>
    <property type="match status" value="1"/>
</dbReference>
<feature type="coiled-coil region" evidence="7">
    <location>
        <begin position="1020"/>
        <end position="1054"/>
    </location>
</feature>
<evidence type="ECO:0000256" key="5">
    <source>
        <dbReference type="ARBA" id="ARBA00022801"/>
    </source>
</evidence>
<keyword evidence="3" id="KW-0645">Protease</keyword>
<dbReference type="Proteomes" id="UP000800094">
    <property type="component" value="Unassembled WGS sequence"/>
</dbReference>
<dbReference type="GO" id="GO:0070628">
    <property type="term" value="F:proteasome binding"/>
    <property type="evidence" value="ECO:0007669"/>
    <property type="project" value="TreeGrafter"/>
</dbReference>
<dbReference type="EMBL" id="ML987192">
    <property type="protein sequence ID" value="KAF2252647.1"/>
    <property type="molecule type" value="Genomic_DNA"/>
</dbReference>
<evidence type="ECO:0000313" key="11">
    <source>
        <dbReference type="Proteomes" id="UP000800094"/>
    </source>
</evidence>
<evidence type="ECO:0000313" key="10">
    <source>
        <dbReference type="EMBL" id="KAF2252647.1"/>
    </source>
</evidence>
<dbReference type="PROSITE" id="PS00973">
    <property type="entry name" value="USP_2"/>
    <property type="match status" value="1"/>
</dbReference>
<comment type="catalytic activity">
    <reaction evidence="1">
        <text>Thiol-dependent hydrolysis of ester, thioester, amide, peptide and isopeptide bonds formed by the C-terminal Gly of ubiquitin (a 76-residue protein attached to proteins as an intracellular targeting signal).</text>
        <dbReference type="EC" id="3.4.19.12"/>
    </reaction>
</comment>
<dbReference type="PANTHER" id="PTHR43982">
    <property type="entry name" value="UBIQUITIN CARBOXYL-TERMINAL HYDROLASE"/>
    <property type="match status" value="1"/>
</dbReference>
<dbReference type="InterPro" id="IPR001394">
    <property type="entry name" value="Peptidase_C19_UCH"/>
</dbReference>
<dbReference type="InterPro" id="IPR044635">
    <property type="entry name" value="UBP14-like"/>
</dbReference>
<dbReference type="InterPro" id="IPR025305">
    <property type="entry name" value="UCH_repeat_domain"/>
</dbReference>
<evidence type="ECO:0000259" key="9">
    <source>
        <dbReference type="PROSITE" id="PS50235"/>
    </source>
</evidence>
<dbReference type="RefSeq" id="XP_033687651.1">
    <property type="nucleotide sequence ID" value="XM_033821259.1"/>
</dbReference>
<feature type="compositionally biased region" description="Polar residues" evidence="8">
    <location>
        <begin position="730"/>
        <end position="743"/>
    </location>
</feature>
<name>A0A6A6IR41_9PLEO</name>
<feature type="compositionally biased region" description="Pro residues" evidence="8">
    <location>
        <begin position="773"/>
        <end position="786"/>
    </location>
</feature>
<protein>
    <recommendedName>
        <fullName evidence="2">ubiquitinyl hydrolase 1</fullName>
        <ecNumber evidence="2">3.4.19.12</ecNumber>
    </recommendedName>
</protein>
<dbReference type="GO" id="GO:0061136">
    <property type="term" value="P:regulation of proteasomal protein catabolic process"/>
    <property type="evidence" value="ECO:0007669"/>
    <property type="project" value="TreeGrafter"/>
</dbReference>
<dbReference type="InterPro" id="IPR038765">
    <property type="entry name" value="Papain-like_cys_pep_sf"/>
</dbReference>
<keyword evidence="7" id="KW-0175">Coiled coil</keyword>
<dbReference type="InterPro" id="IPR018200">
    <property type="entry name" value="USP_CS"/>
</dbReference>
<proteinExistence type="predicted"/>
<dbReference type="PROSITE" id="PS50235">
    <property type="entry name" value="USP_3"/>
    <property type="match status" value="1"/>
</dbReference>
<dbReference type="GO" id="GO:0043161">
    <property type="term" value="P:proteasome-mediated ubiquitin-dependent protein catabolic process"/>
    <property type="evidence" value="ECO:0007669"/>
    <property type="project" value="InterPro"/>
</dbReference>
<evidence type="ECO:0000256" key="2">
    <source>
        <dbReference type="ARBA" id="ARBA00012759"/>
    </source>
</evidence>
<dbReference type="EC" id="3.4.19.12" evidence="2"/>
<sequence length="1180" mass="133887">MASKPGKTAPRLLQDLSTYDPRYEERAGRNLLTSAPPEHNPDSKPVPAVPARNCRHRFLNKSEQCVLPRAGEEPDHTTVYKIASFCQSCHWHFDLIVDFRDDGSKNDPCRKSHPNYPLHHFLFRDEEEPEEQSVVGSQAKSRTFIFSCSASKCPVALRIRLTPPRFSDADVNTLTNRSLLRRRWEAAKQIAGDRADTSMARPVDAPDFLNTYLQDSLNPQKGKSRIPLMNRKFLKTFGKDCDSILKRLGFTSSVETEDDGSAVDVWYLPKPPPAGHPLEKIEPTERNVIEDARYELNAIILNFSEPERSGARHIPMYPPPSRNDMERALGCHDYEKAKGRMETRSTNHEEDHPYYAGLGAVGDFDDRLLLFAYQRQTAVDGERAPYYFECLQDLSVGRKSEYLQQEVAMLASQGSYNRREVTAAYRYFGIQIEHVAFIADDHIIGVFRSRLSDISPSMIEETRRQLRIIGNARNSDRIRQEASDAIETYEQALSWLDLDKDQPDDFVPTMFGIKTSDNPSSLETARKAVQIIAEHRNSRRLIDFLEKGSMAAADMDVAEAYALLAVEHRSAKLDLNVLEAQLRVMAESNPESAAKYQEAFEKVRRDQEDTHGKSNDYYGAPRKTYPLESWPVGLDNIGNTCYLNSVLQFLFTVKPLREMVLNCEDHLEELTPEALGSKRVGRTAISSEKVATAQRFVRELRKLFESMITASTTNIRPERELAILALTRSGTDNSTPVENNTPHSGLGNIGGLPISGPILPPNDEPNGATATQPEPPSRPPPVPPRPQASADTTFKRVESIAQQQDAAEILNNAFDLISCAIKGESTLRDGEQLDLIKRLFFSDVTNVRNTQGKFTPKSDLQDNILVSTKNRDRSLCAALDDEFGQTELEDGTQKFEYIGKASPFQIINVRRLQFEGGNVRKDESHLVLDKVLYLDRYLQETKSLSENELLQLRETQWAKQKELRLLDASRENLKKTEFEKVEMPDVLEETACFIDDLKKAQDEQLIDVAEDSVAIDDELAGKVKARADQLVKEIAEMDAEMAKLEQEIDSVFEGCMDHPYRLHAIFMHRGSAAGGHYWIYIYDFQNDLWRKYNDDYVDLMSEEEVFKREEKNPATSTGIIYVREDVVHEYTEAVHRNPQETSPPHTDVEMKDVTAETQPAVVNMDDMYKNLEVINGVEKE</sequence>
<dbReference type="PROSITE" id="PS00972">
    <property type="entry name" value="USP_1"/>
    <property type="match status" value="1"/>
</dbReference>
<reference evidence="10" key="1">
    <citation type="journal article" date="2020" name="Stud. Mycol.">
        <title>101 Dothideomycetes genomes: a test case for predicting lifestyles and emergence of pathogens.</title>
        <authorList>
            <person name="Haridas S."/>
            <person name="Albert R."/>
            <person name="Binder M."/>
            <person name="Bloem J."/>
            <person name="Labutti K."/>
            <person name="Salamov A."/>
            <person name="Andreopoulos B."/>
            <person name="Baker S."/>
            <person name="Barry K."/>
            <person name="Bills G."/>
            <person name="Bluhm B."/>
            <person name="Cannon C."/>
            <person name="Castanera R."/>
            <person name="Culley D."/>
            <person name="Daum C."/>
            <person name="Ezra D."/>
            <person name="Gonzalez J."/>
            <person name="Henrissat B."/>
            <person name="Kuo A."/>
            <person name="Liang C."/>
            <person name="Lipzen A."/>
            <person name="Lutzoni F."/>
            <person name="Magnuson J."/>
            <person name="Mondo S."/>
            <person name="Nolan M."/>
            <person name="Ohm R."/>
            <person name="Pangilinan J."/>
            <person name="Park H.-J."/>
            <person name="Ramirez L."/>
            <person name="Alfaro M."/>
            <person name="Sun H."/>
            <person name="Tritt A."/>
            <person name="Yoshinaga Y."/>
            <person name="Zwiers L.-H."/>
            <person name="Turgeon B."/>
            <person name="Goodwin S."/>
            <person name="Spatafora J."/>
            <person name="Crous P."/>
            <person name="Grigoriev I."/>
        </authorList>
    </citation>
    <scope>NUCLEOTIDE SEQUENCE</scope>
    <source>
        <strain evidence="10">CBS 122368</strain>
    </source>
</reference>
<dbReference type="AlphaFoldDB" id="A0A6A6IR41"/>
<keyword evidence="5 10" id="KW-0378">Hydrolase</keyword>
<feature type="domain" description="USP" evidence="9">
    <location>
        <begin position="632"/>
        <end position="1124"/>
    </location>
</feature>
<evidence type="ECO:0000256" key="1">
    <source>
        <dbReference type="ARBA" id="ARBA00000707"/>
    </source>
</evidence>
<keyword evidence="6" id="KW-0788">Thiol protease</keyword>
<evidence type="ECO:0000256" key="8">
    <source>
        <dbReference type="SAM" id="MobiDB-lite"/>
    </source>
</evidence>
<dbReference type="SUPFAM" id="SSF54001">
    <property type="entry name" value="Cysteine proteinases"/>
    <property type="match status" value="1"/>
</dbReference>
<keyword evidence="4" id="KW-0833">Ubl conjugation pathway</keyword>
<dbReference type="Pfam" id="PF13446">
    <property type="entry name" value="RPT"/>
    <property type="match status" value="2"/>
</dbReference>
<evidence type="ECO:0000256" key="4">
    <source>
        <dbReference type="ARBA" id="ARBA00022786"/>
    </source>
</evidence>
<keyword evidence="11" id="KW-1185">Reference proteome</keyword>
<dbReference type="GO" id="GO:0016579">
    <property type="term" value="P:protein deubiquitination"/>
    <property type="evidence" value="ECO:0007669"/>
    <property type="project" value="InterPro"/>
</dbReference>
<dbReference type="GO" id="GO:0004843">
    <property type="term" value="F:cysteine-type deubiquitinase activity"/>
    <property type="evidence" value="ECO:0007669"/>
    <property type="project" value="UniProtKB-EC"/>
</dbReference>
<feature type="region of interest" description="Disordered" evidence="8">
    <location>
        <begin position="730"/>
        <end position="794"/>
    </location>
</feature>
<dbReference type="CDD" id="cd02666">
    <property type="entry name" value="Peptidase_C19J"/>
    <property type="match status" value="1"/>
</dbReference>
<dbReference type="GeneID" id="54574589"/>
<evidence type="ECO:0000256" key="7">
    <source>
        <dbReference type="SAM" id="Coils"/>
    </source>
</evidence>
<dbReference type="InterPro" id="IPR028889">
    <property type="entry name" value="USP"/>
</dbReference>
<feature type="region of interest" description="Disordered" evidence="8">
    <location>
        <begin position="1"/>
        <end position="49"/>
    </location>
</feature>
<accession>A0A6A6IR41</accession>